<dbReference type="InterPro" id="IPR000600">
    <property type="entry name" value="ROK"/>
</dbReference>
<keyword evidence="4 9" id="KW-0808">Transferase</keyword>
<evidence type="ECO:0000256" key="8">
    <source>
        <dbReference type="ARBA" id="ARBA00032386"/>
    </source>
</evidence>
<dbReference type="GO" id="GO:0004340">
    <property type="term" value="F:glucokinase activity"/>
    <property type="evidence" value="ECO:0007669"/>
    <property type="project" value="UniProtKB-EC"/>
</dbReference>
<keyword evidence="5" id="KW-0547">Nucleotide-binding</keyword>
<organism evidence="9 10">
    <name type="scientific">Candidatus Faecivivens stercoripullorum</name>
    <dbReference type="NCBI Taxonomy" id="2840805"/>
    <lineage>
        <taxon>Bacteria</taxon>
        <taxon>Bacillati</taxon>
        <taxon>Bacillota</taxon>
        <taxon>Clostridia</taxon>
        <taxon>Eubacteriales</taxon>
        <taxon>Oscillospiraceae</taxon>
        <taxon>Oscillospiraceae incertae sedis</taxon>
        <taxon>Candidatus Faecivivens</taxon>
    </lineage>
</organism>
<keyword evidence="7" id="KW-0067">ATP-binding</keyword>
<keyword evidence="6" id="KW-0418">Kinase</keyword>
<comment type="similarity">
    <text evidence="1">Belongs to the ROK (NagC/XylR) family.</text>
</comment>
<evidence type="ECO:0000256" key="4">
    <source>
        <dbReference type="ARBA" id="ARBA00022679"/>
    </source>
</evidence>
<reference evidence="9" key="2">
    <citation type="journal article" date="2021" name="PeerJ">
        <title>Extensive microbial diversity within the chicken gut microbiome revealed by metagenomics and culture.</title>
        <authorList>
            <person name="Gilroy R."/>
            <person name="Ravi A."/>
            <person name="Getino M."/>
            <person name="Pursley I."/>
            <person name="Horton D.L."/>
            <person name="Alikhan N.F."/>
            <person name="Baker D."/>
            <person name="Gharbi K."/>
            <person name="Hall N."/>
            <person name="Watson M."/>
            <person name="Adriaenssens E.M."/>
            <person name="Foster-Nyarko E."/>
            <person name="Jarju S."/>
            <person name="Secka A."/>
            <person name="Antonio M."/>
            <person name="Oren A."/>
            <person name="Chaudhuri R.R."/>
            <person name="La Ragione R."/>
            <person name="Hildebrand F."/>
            <person name="Pallen M.J."/>
        </authorList>
    </citation>
    <scope>NUCLEOTIDE SEQUENCE</scope>
    <source>
        <strain evidence="9">ChiBcec7-5410</strain>
    </source>
</reference>
<dbReference type="GO" id="GO:0006096">
    <property type="term" value="P:glycolytic process"/>
    <property type="evidence" value="ECO:0007669"/>
    <property type="project" value="InterPro"/>
</dbReference>
<evidence type="ECO:0000256" key="7">
    <source>
        <dbReference type="ARBA" id="ARBA00022840"/>
    </source>
</evidence>
<dbReference type="AlphaFoldDB" id="A0A9D1KRP7"/>
<evidence type="ECO:0000256" key="6">
    <source>
        <dbReference type="ARBA" id="ARBA00022777"/>
    </source>
</evidence>
<dbReference type="InterPro" id="IPR049874">
    <property type="entry name" value="ROK_cs"/>
</dbReference>
<dbReference type="EC" id="2.7.1.2" evidence="2"/>
<protein>
    <recommendedName>
        <fullName evidence="3">Glucokinase</fullName>
        <ecNumber evidence="2">2.7.1.2</ecNumber>
    </recommendedName>
    <alternativeName>
        <fullName evidence="8">Glucose kinase</fullName>
    </alternativeName>
</protein>
<dbReference type="PROSITE" id="PS01125">
    <property type="entry name" value="ROK"/>
    <property type="match status" value="1"/>
</dbReference>
<comment type="caution">
    <text evidence="9">The sequence shown here is derived from an EMBL/GenBank/DDBJ whole genome shotgun (WGS) entry which is preliminary data.</text>
</comment>
<dbReference type="Pfam" id="PF00480">
    <property type="entry name" value="ROK"/>
    <property type="match status" value="1"/>
</dbReference>
<dbReference type="PANTHER" id="PTHR18964">
    <property type="entry name" value="ROK (REPRESSOR, ORF, KINASE) FAMILY"/>
    <property type="match status" value="1"/>
</dbReference>
<evidence type="ECO:0000313" key="9">
    <source>
        <dbReference type="EMBL" id="HIT94330.1"/>
    </source>
</evidence>
<sequence>MKYYVGIDLGGTFIKAGVVDENYNILAKSSVPSEVDGNDEGLADRIAKAATMAMEELGLSISDISSVGVGTPGAVDSKNGIVVYANNLGFRNTPLGQYLEDRLHTSVYLENDANVAAYGETLAGAAAGYQDVVVITLGTGVGGGIIIDGKIYTGFNGFAGELGHMVVEYGGRPCTCGRKGCIEAYASATGLIKMTKEAMEAHPDSALWKVAPTLDDVNGKTAYDGMRMGDPVATEVVNTYQNYLGAGLTNYINIFQPEVLLIGGGICKEGETLLAPLREFIEREAYSIKGQPTCQLRVCKLGNDAGTIGAAMLWKLHE</sequence>
<dbReference type="SUPFAM" id="SSF53067">
    <property type="entry name" value="Actin-like ATPase domain"/>
    <property type="match status" value="1"/>
</dbReference>
<evidence type="ECO:0000256" key="2">
    <source>
        <dbReference type="ARBA" id="ARBA00012323"/>
    </source>
</evidence>
<proteinExistence type="inferred from homology"/>
<name>A0A9D1KRP7_9FIRM</name>
<dbReference type="InterPro" id="IPR004654">
    <property type="entry name" value="ROK_glcA"/>
</dbReference>
<accession>A0A9D1KRP7</accession>
<evidence type="ECO:0000256" key="3">
    <source>
        <dbReference type="ARBA" id="ARBA00014701"/>
    </source>
</evidence>
<dbReference type="Proteomes" id="UP000824160">
    <property type="component" value="Unassembled WGS sequence"/>
</dbReference>
<dbReference type="GO" id="GO:0005737">
    <property type="term" value="C:cytoplasm"/>
    <property type="evidence" value="ECO:0007669"/>
    <property type="project" value="InterPro"/>
</dbReference>
<dbReference type="Gene3D" id="3.30.420.40">
    <property type="match status" value="2"/>
</dbReference>
<dbReference type="PANTHER" id="PTHR18964:SF149">
    <property type="entry name" value="BIFUNCTIONAL UDP-N-ACETYLGLUCOSAMINE 2-EPIMERASE_N-ACETYLMANNOSAMINE KINASE"/>
    <property type="match status" value="1"/>
</dbReference>
<dbReference type="NCBIfam" id="TIGR00744">
    <property type="entry name" value="ROK_glcA_fam"/>
    <property type="match status" value="1"/>
</dbReference>
<evidence type="ECO:0000256" key="1">
    <source>
        <dbReference type="ARBA" id="ARBA00006479"/>
    </source>
</evidence>
<reference evidence="9" key="1">
    <citation type="submission" date="2020-10" db="EMBL/GenBank/DDBJ databases">
        <authorList>
            <person name="Gilroy R."/>
        </authorList>
    </citation>
    <scope>NUCLEOTIDE SEQUENCE</scope>
    <source>
        <strain evidence="9">ChiBcec7-5410</strain>
    </source>
</reference>
<dbReference type="InterPro" id="IPR043129">
    <property type="entry name" value="ATPase_NBD"/>
</dbReference>
<evidence type="ECO:0000256" key="5">
    <source>
        <dbReference type="ARBA" id="ARBA00022741"/>
    </source>
</evidence>
<evidence type="ECO:0000313" key="10">
    <source>
        <dbReference type="Proteomes" id="UP000824160"/>
    </source>
</evidence>
<dbReference type="EMBL" id="DVLW01000108">
    <property type="protein sequence ID" value="HIT94330.1"/>
    <property type="molecule type" value="Genomic_DNA"/>
</dbReference>
<gene>
    <name evidence="9" type="ORF">IAC43_04035</name>
</gene>
<dbReference type="GO" id="GO:0005524">
    <property type="term" value="F:ATP binding"/>
    <property type="evidence" value="ECO:0007669"/>
    <property type="project" value="UniProtKB-KW"/>
</dbReference>